<dbReference type="Proteomes" id="UP000030021">
    <property type="component" value="Unassembled WGS sequence"/>
</dbReference>
<keyword evidence="3" id="KW-0560">Oxidoreductase</keyword>
<reference evidence="3 4" key="1">
    <citation type="submission" date="2013-01" db="EMBL/GenBank/DDBJ databases">
        <authorList>
            <person name="Fiebig A."/>
            <person name="Goeker M."/>
            <person name="Klenk H.-P.P."/>
        </authorList>
    </citation>
    <scope>NUCLEOTIDE SEQUENCE [LARGE SCALE GENOMIC DNA]</scope>
    <source>
        <strain evidence="3 4">DSM 17069</strain>
    </source>
</reference>
<feature type="domain" description="Aldehyde oxidase/xanthine dehydrogenase a/b hammerhead" evidence="2">
    <location>
        <begin position="240"/>
        <end position="318"/>
    </location>
</feature>
<gene>
    <name evidence="3" type="ORF">rosmuc_02615</name>
</gene>
<dbReference type="Pfam" id="PF02738">
    <property type="entry name" value="MoCoBD_1"/>
    <property type="match status" value="1"/>
</dbReference>
<dbReference type="InterPro" id="IPR000674">
    <property type="entry name" value="Ald_Oxase/Xan_DH_a/b"/>
</dbReference>
<dbReference type="PANTHER" id="PTHR47495:SF1">
    <property type="entry name" value="BLL3820 PROTEIN"/>
    <property type="match status" value="1"/>
</dbReference>
<dbReference type="InterPro" id="IPR006311">
    <property type="entry name" value="TAT_signal"/>
</dbReference>
<dbReference type="InterPro" id="IPR046867">
    <property type="entry name" value="AldOxase/xan_DH_MoCoBD2"/>
</dbReference>
<keyword evidence="1" id="KW-0812">Transmembrane</keyword>
<dbReference type="PROSITE" id="PS51318">
    <property type="entry name" value="TAT"/>
    <property type="match status" value="1"/>
</dbReference>
<dbReference type="AlphaFoldDB" id="A0A0A0HLV3"/>
<organism evidence="3 4">
    <name type="scientific">Roseovarius mucosus DSM 17069</name>
    <dbReference type="NCBI Taxonomy" id="1288298"/>
    <lineage>
        <taxon>Bacteria</taxon>
        <taxon>Pseudomonadati</taxon>
        <taxon>Pseudomonadota</taxon>
        <taxon>Alphaproteobacteria</taxon>
        <taxon>Rhodobacterales</taxon>
        <taxon>Roseobacteraceae</taxon>
        <taxon>Roseovarius</taxon>
    </lineage>
</organism>
<evidence type="ECO:0000313" key="3">
    <source>
        <dbReference type="EMBL" id="KGM87876.1"/>
    </source>
</evidence>
<accession>A0A0A0HLV3</accession>
<keyword evidence="1" id="KW-1133">Transmembrane helix</keyword>
<proteinExistence type="predicted"/>
<dbReference type="NCBIfam" id="TIGR01409">
    <property type="entry name" value="TAT_signal_seq"/>
    <property type="match status" value="1"/>
</dbReference>
<dbReference type="Gene3D" id="3.30.365.10">
    <property type="entry name" value="Aldehyde oxidase/xanthine dehydrogenase, molybdopterin binding domain"/>
    <property type="match status" value="4"/>
</dbReference>
<dbReference type="EC" id="1.3.99.16" evidence="3"/>
<dbReference type="SMART" id="SM01008">
    <property type="entry name" value="Ald_Xan_dh_C"/>
    <property type="match status" value="1"/>
</dbReference>
<keyword evidence="1" id="KW-0472">Membrane</keyword>
<dbReference type="PATRIC" id="fig|1288298.3.peg.2628"/>
<dbReference type="SUPFAM" id="SSF56003">
    <property type="entry name" value="Molybdenum cofactor-binding domain"/>
    <property type="match status" value="2"/>
</dbReference>
<dbReference type="Pfam" id="PF20256">
    <property type="entry name" value="MoCoBD_2"/>
    <property type="match status" value="1"/>
</dbReference>
<evidence type="ECO:0000313" key="4">
    <source>
        <dbReference type="Proteomes" id="UP000030021"/>
    </source>
</evidence>
<dbReference type="STRING" id="215743.ROSMUCSMR3_03264"/>
<name>A0A0A0HLV3_9RHOB</name>
<dbReference type="eggNOG" id="COG1529">
    <property type="taxonomic scope" value="Bacteria"/>
</dbReference>
<dbReference type="InterPro" id="IPR019546">
    <property type="entry name" value="TAT_signal_bac_arc"/>
</dbReference>
<dbReference type="InterPro" id="IPR052516">
    <property type="entry name" value="N-heterocyclic_Hydroxylase"/>
</dbReference>
<dbReference type="EMBL" id="AONH01000013">
    <property type="protein sequence ID" value="KGM87876.1"/>
    <property type="molecule type" value="Genomic_DNA"/>
</dbReference>
<comment type="caution">
    <text evidence="3">The sequence shown here is derived from an EMBL/GenBank/DDBJ whole genome shotgun (WGS) entry which is preliminary data.</text>
</comment>
<dbReference type="GO" id="GO:0047121">
    <property type="term" value="F:isoquinoline 1-oxidoreductase activity"/>
    <property type="evidence" value="ECO:0007669"/>
    <property type="project" value="UniProtKB-EC"/>
</dbReference>
<dbReference type="RefSeq" id="WP_037273982.1">
    <property type="nucleotide sequence ID" value="NZ_KN293980.1"/>
</dbReference>
<dbReference type="InterPro" id="IPR008274">
    <property type="entry name" value="AldOxase/xan_DH_MoCoBD1"/>
</dbReference>
<dbReference type="PANTHER" id="PTHR47495">
    <property type="entry name" value="ALDEHYDE DEHYDROGENASE"/>
    <property type="match status" value="1"/>
</dbReference>
<evidence type="ECO:0000259" key="2">
    <source>
        <dbReference type="SMART" id="SM01008"/>
    </source>
</evidence>
<dbReference type="PIRSF" id="PIRSF036389">
    <property type="entry name" value="IOR_B"/>
    <property type="match status" value="1"/>
</dbReference>
<sequence length="747" mass="79832">MGRARTITRRSFLIGSAAIVGGVAFGAYYVTRPTPNPLLNDLPEGEAALTPFVKITPQGITLIVPRADVGQGIASTQAMLIAEELDIDPATATLDPGQPHPAYFNGIIAAESMPFPAWEHGVVADTVRDVMMNVARLTGSQFTGGSSSVADLHEPLRLAGATARETLKAAASARTGVGRADLRTEEGHVILPDGTRIAYTDLAAEAAAIEPVTDVTLRPASDWMRLGKPYQRLDIVAKSTGTQDYGIDVVLPGMLYATVRANPGRGGAMASYSADAALAMQGVRSVVEVNEGLAVIADNTWFAFQAAQALEVNWLPPDYPASSAEMWQALTAGHTDEFRNSRLRDDGDVEAALGGATVIEAEYRTPLLAHAALEPLCATVLIEPDRVQIWTATQIPAVVRDAAAELTGLNPSQVTLHALPAGGSFGRRLDNDYVVQAIQIAATMPGTPIKTTWSRKEDMTHDYPRPLHMAVGRGAVRHGQVMAYDLDTISPSLIASWFGRIFIVPPGPDTMLVWGAYDQPYAIPNYRVTGYAAPPMMPVGSWRSPGACSNSFFHESFLSELIHAAGADPLEERLRLIADADSRRVLEAVGEMSEWAGADIGPGRGRGIAFAHTHGVPVAEVIDVTLTDRGIRIDDVWIAADCGTVFDPVNAEAQLTGAAIFGLGHAMNCELTYESHAVQQTNFDAFEGMRLYQTPRFHTQLLGLAERVRGLGEPATAPSAPALADAIFAATGQRLREMPFNKSVDFT</sequence>
<dbReference type="OrthoDB" id="9767994at2"/>
<dbReference type="InterPro" id="IPR012368">
    <property type="entry name" value="OxRdtase_Mopterin-bd_su_IorB"/>
</dbReference>
<dbReference type="HOGENOM" id="CLU_013917_0_1_5"/>
<protein>
    <submittedName>
        <fullName evidence="3">Aerobic-type carbon monoxide dehydrogenase, large subunit CoxL/CutL-like protein</fullName>
        <ecNumber evidence="3">1.3.99.16</ecNumber>
    </submittedName>
</protein>
<feature type="transmembrane region" description="Helical" evidence="1">
    <location>
        <begin position="12"/>
        <end position="30"/>
    </location>
</feature>
<evidence type="ECO:0000256" key="1">
    <source>
        <dbReference type="SAM" id="Phobius"/>
    </source>
</evidence>
<dbReference type="Gene3D" id="3.90.1170.50">
    <property type="entry name" value="Aldehyde oxidase/xanthine dehydrogenase, a/b hammerhead"/>
    <property type="match status" value="1"/>
</dbReference>
<dbReference type="InterPro" id="IPR037165">
    <property type="entry name" value="AldOxase/xan_DH_Mopterin-bd_sf"/>
</dbReference>